<dbReference type="PANTHER" id="PTHR45620">
    <property type="entry name" value="PDF RECEPTOR-LIKE PROTEIN-RELATED"/>
    <property type="match status" value="1"/>
</dbReference>
<name>A0A2T7PCN6_POMCA</name>
<keyword evidence="9" id="KW-0807">Transducer</keyword>
<dbReference type="PROSITE" id="PS50261">
    <property type="entry name" value="G_PROTEIN_RECEP_F2_4"/>
    <property type="match status" value="1"/>
</dbReference>
<comment type="similarity">
    <text evidence="2">Belongs to the G-protein coupled receptor 2 family.</text>
</comment>
<dbReference type="GO" id="GO:0007188">
    <property type="term" value="P:adenylate cyclase-modulating G protein-coupled receptor signaling pathway"/>
    <property type="evidence" value="ECO:0007669"/>
    <property type="project" value="TreeGrafter"/>
</dbReference>
<dbReference type="GO" id="GO:0007166">
    <property type="term" value="P:cell surface receptor signaling pathway"/>
    <property type="evidence" value="ECO:0007669"/>
    <property type="project" value="InterPro"/>
</dbReference>
<keyword evidence="14" id="KW-1185">Reference proteome</keyword>
<feature type="domain" description="G-protein coupled receptors family 2 profile 2" evidence="12">
    <location>
        <begin position="250"/>
        <end position="371"/>
    </location>
</feature>
<protein>
    <recommendedName>
        <fullName evidence="15">G-protein coupled receptors family 2 profile 2 domain-containing protein</fullName>
    </recommendedName>
</protein>
<accession>A0A2T7PCN6</accession>
<evidence type="ECO:0000259" key="11">
    <source>
        <dbReference type="PROSITE" id="PS50227"/>
    </source>
</evidence>
<gene>
    <name evidence="13" type="ORF">C0Q70_10438</name>
</gene>
<evidence type="ECO:0000256" key="2">
    <source>
        <dbReference type="ARBA" id="ARBA00005314"/>
    </source>
</evidence>
<feature type="transmembrane region" description="Helical" evidence="10">
    <location>
        <begin position="252"/>
        <end position="273"/>
    </location>
</feature>
<evidence type="ECO:0000313" key="14">
    <source>
        <dbReference type="Proteomes" id="UP000245119"/>
    </source>
</evidence>
<evidence type="ECO:0000313" key="13">
    <source>
        <dbReference type="EMBL" id="PVD31160.1"/>
    </source>
</evidence>
<keyword evidence="5 10" id="KW-1133">Transmembrane helix</keyword>
<evidence type="ECO:0000256" key="8">
    <source>
        <dbReference type="ARBA" id="ARBA00023170"/>
    </source>
</evidence>
<dbReference type="InterPro" id="IPR050332">
    <property type="entry name" value="GPCR_2"/>
</dbReference>
<dbReference type="InterPro" id="IPR001879">
    <property type="entry name" value="GPCR_2_extracellular_dom"/>
</dbReference>
<evidence type="ECO:0000256" key="9">
    <source>
        <dbReference type="ARBA" id="ARBA00023224"/>
    </source>
</evidence>
<dbReference type="GO" id="GO:0008528">
    <property type="term" value="F:G protein-coupled peptide receptor activity"/>
    <property type="evidence" value="ECO:0007669"/>
    <property type="project" value="TreeGrafter"/>
</dbReference>
<dbReference type="InterPro" id="IPR000832">
    <property type="entry name" value="GPCR_2_secretin-like"/>
</dbReference>
<evidence type="ECO:0008006" key="15">
    <source>
        <dbReference type="Google" id="ProtNLM"/>
    </source>
</evidence>
<dbReference type="Proteomes" id="UP000245119">
    <property type="component" value="Linkage Group LG5"/>
</dbReference>
<evidence type="ECO:0000256" key="1">
    <source>
        <dbReference type="ARBA" id="ARBA00004651"/>
    </source>
</evidence>
<dbReference type="PROSITE" id="PS50227">
    <property type="entry name" value="G_PROTEIN_RECEP_F2_3"/>
    <property type="match status" value="1"/>
</dbReference>
<dbReference type="SUPFAM" id="SSF111418">
    <property type="entry name" value="Hormone receptor domain"/>
    <property type="match status" value="1"/>
</dbReference>
<comment type="subcellular location">
    <subcellularLocation>
        <location evidence="1">Cell membrane</location>
        <topology evidence="1">Multi-pass membrane protein</topology>
    </subcellularLocation>
</comment>
<feature type="domain" description="G-protein coupled receptors family 2 profile 1" evidence="11">
    <location>
        <begin position="90"/>
        <end position="129"/>
    </location>
</feature>
<keyword evidence="4 10" id="KW-0812">Transmembrane</keyword>
<comment type="caution">
    <text evidence="13">The sequence shown here is derived from an EMBL/GenBank/DDBJ whole genome shotgun (WGS) entry which is preliminary data.</text>
</comment>
<dbReference type="InterPro" id="IPR036445">
    <property type="entry name" value="GPCR_2_extracell_dom_sf"/>
</dbReference>
<dbReference type="EMBL" id="PZQS01000005">
    <property type="protein sequence ID" value="PVD31160.1"/>
    <property type="molecule type" value="Genomic_DNA"/>
</dbReference>
<dbReference type="OrthoDB" id="16753at2759"/>
<keyword evidence="8" id="KW-0675">Receptor</keyword>
<organism evidence="13 14">
    <name type="scientific">Pomacea canaliculata</name>
    <name type="common">Golden apple snail</name>
    <dbReference type="NCBI Taxonomy" id="400727"/>
    <lineage>
        <taxon>Eukaryota</taxon>
        <taxon>Metazoa</taxon>
        <taxon>Spiralia</taxon>
        <taxon>Lophotrochozoa</taxon>
        <taxon>Mollusca</taxon>
        <taxon>Gastropoda</taxon>
        <taxon>Caenogastropoda</taxon>
        <taxon>Architaenioglossa</taxon>
        <taxon>Ampullarioidea</taxon>
        <taxon>Ampullariidae</taxon>
        <taxon>Pomacea</taxon>
    </lineage>
</organism>
<evidence type="ECO:0000256" key="10">
    <source>
        <dbReference type="SAM" id="Phobius"/>
    </source>
</evidence>
<dbReference type="Pfam" id="PF00002">
    <property type="entry name" value="7tm_2"/>
    <property type="match status" value="1"/>
</dbReference>
<keyword evidence="6" id="KW-0297">G-protein coupled receptor</keyword>
<evidence type="ECO:0000256" key="7">
    <source>
        <dbReference type="ARBA" id="ARBA00023136"/>
    </source>
</evidence>
<proteinExistence type="inferred from homology"/>
<sequence length="371" mass="42712">MSVKKIHCGRGIARRQEWRGLHNTRHDEMKGVQAHQVCNDANQSPGLRAFHSVWRHDAHSRGPIRGNDPVQPTAILTARQEEKFLQKKLCPVIYAGKFAVRTCMADGTWGRHPSKNKSWTNFTACVDEPRQVDISYHARCKMPSVQNLPRDQAFYSSQTCMFARIPEKIYCLLMTRREGKGRQEAESDSIMTDRHEQHALHAEKRIKNSGQKIQERGAANFVMLYHAVVAEKESVVESMYVYLQEQAERLTLMYTVGYSVSLGALVIAVFIMLYCRRLQCKSNTIHINLFLAFILRASLAFIRDKLFVSHLGLPQDVIFVNGSLKFIEHGLHWECRLIVVLFMYAISASQTWILMEGLYLYMLIHRTMNPL</sequence>
<keyword evidence="3" id="KW-1003">Cell membrane</keyword>
<dbReference type="GO" id="GO:0005886">
    <property type="term" value="C:plasma membrane"/>
    <property type="evidence" value="ECO:0007669"/>
    <property type="project" value="UniProtKB-SubCell"/>
</dbReference>
<dbReference type="InterPro" id="IPR017981">
    <property type="entry name" value="GPCR_2-like_7TM"/>
</dbReference>
<keyword evidence="7 10" id="KW-0472">Membrane</keyword>
<feature type="transmembrane region" description="Helical" evidence="10">
    <location>
        <begin position="285"/>
        <end position="302"/>
    </location>
</feature>
<reference evidence="13 14" key="1">
    <citation type="submission" date="2018-04" db="EMBL/GenBank/DDBJ databases">
        <title>The genome of golden apple snail Pomacea canaliculata provides insight into stress tolerance and invasive adaptation.</title>
        <authorList>
            <person name="Liu C."/>
            <person name="Liu B."/>
            <person name="Ren Y."/>
            <person name="Zhang Y."/>
            <person name="Wang H."/>
            <person name="Li S."/>
            <person name="Jiang F."/>
            <person name="Yin L."/>
            <person name="Zhang G."/>
            <person name="Qian W."/>
            <person name="Fan W."/>
        </authorList>
    </citation>
    <scope>NUCLEOTIDE SEQUENCE [LARGE SCALE GENOMIC DNA]</scope>
    <source>
        <strain evidence="13">SZHN2017</strain>
        <tissue evidence="13">Muscle</tissue>
    </source>
</reference>
<dbReference type="AlphaFoldDB" id="A0A2T7PCN6"/>
<evidence type="ECO:0000256" key="3">
    <source>
        <dbReference type="ARBA" id="ARBA00022475"/>
    </source>
</evidence>
<dbReference type="Gene3D" id="1.20.1070.10">
    <property type="entry name" value="Rhodopsin 7-helix transmembrane proteins"/>
    <property type="match status" value="1"/>
</dbReference>
<evidence type="ECO:0000256" key="6">
    <source>
        <dbReference type="ARBA" id="ARBA00023040"/>
    </source>
</evidence>
<dbReference type="Gene3D" id="4.10.1240.10">
    <property type="entry name" value="GPCR, family 2, extracellular hormone receptor domain"/>
    <property type="match status" value="1"/>
</dbReference>
<evidence type="ECO:0000259" key="12">
    <source>
        <dbReference type="PROSITE" id="PS50261"/>
    </source>
</evidence>
<dbReference type="PRINTS" id="PR00249">
    <property type="entry name" value="GPCRSECRETIN"/>
</dbReference>
<dbReference type="PANTHER" id="PTHR45620:SF1">
    <property type="entry name" value="G-PROTEIN COUPLED RECEPTORS FAMILY 2 PROFILE 2 DOMAIN-CONTAINING PROTEIN"/>
    <property type="match status" value="1"/>
</dbReference>
<evidence type="ECO:0000256" key="5">
    <source>
        <dbReference type="ARBA" id="ARBA00022989"/>
    </source>
</evidence>
<feature type="transmembrane region" description="Helical" evidence="10">
    <location>
        <begin position="337"/>
        <end position="361"/>
    </location>
</feature>
<evidence type="ECO:0000256" key="4">
    <source>
        <dbReference type="ARBA" id="ARBA00022692"/>
    </source>
</evidence>